<dbReference type="InterPro" id="IPR050367">
    <property type="entry name" value="APC_superfamily"/>
</dbReference>
<sequence>MAKKKQITVIGLILMIFGSIFGFANTTVAYYLMGYGGIVWYLLAAILFFLPSSLMFAEYGAAFKEVHGGIYSWLAESIGERPAFIGTFIWLASWIIWMVSTASKVWIPFATFIFGHDQTQTWQLFGLNATSTIGLLGILFLLVVTFLATHGVQGISRIASFGGFLIVILNIAFIGVSLLVWIKNGGQLAQPVHGLHSFATSPNADYKSLIGMLSFIVFAIFAYGGMETMGGVTDSMKRPEKTFPKGLIIATVLIAISYALSIFIWGISANWSQVLANKTTNLGNITYVLMANLGVYFGQSFGLSASISQLIGIWFARITGFAMFFSYLGAFFVLIYSPLKSFVLGTPKAIWPKGFAETNHAGMPAKAMWFQALFVSILIFIVAFGGQNAQIFYNILTQMANVSATLPYLFLVTAFPFFKRRQDLTRPFEIYTNRTWTTIITVLVDLVLIFGILFTIVQPILEGAYLDAFEMVVGPVVFGFIAWLLYLRYQHQQVKLTQTDLK</sequence>
<dbReference type="EMBL" id="AYYI01000027">
    <property type="protein sequence ID" value="KRM98724.1"/>
    <property type="molecule type" value="Genomic_DNA"/>
</dbReference>
<dbReference type="Pfam" id="PF13520">
    <property type="entry name" value="AA_permease_2"/>
    <property type="match status" value="1"/>
</dbReference>
<dbReference type="PANTHER" id="PTHR42770:SF15">
    <property type="entry name" value="GLUTAMATE_GAMMA-AMINOBUTYRATE ANTIPORTER-RELATED"/>
    <property type="match status" value="1"/>
</dbReference>
<keyword evidence="2" id="KW-0813">Transport</keyword>
<keyword evidence="3" id="KW-1003">Cell membrane</keyword>
<gene>
    <name evidence="8" type="ORF">FC24_GL001063</name>
</gene>
<feature type="transmembrane region" description="Helical" evidence="7">
    <location>
        <begin position="287"/>
        <end position="307"/>
    </location>
</feature>
<dbReference type="PANTHER" id="PTHR42770">
    <property type="entry name" value="AMINO ACID TRANSPORTER-RELATED"/>
    <property type="match status" value="1"/>
</dbReference>
<organism evidence="8 9">
    <name type="scientific">Loigolactobacillus rennini DSM 20253</name>
    <dbReference type="NCBI Taxonomy" id="1423796"/>
    <lineage>
        <taxon>Bacteria</taxon>
        <taxon>Bacillati</taxon>
        <taxon>Bacillota</taxon>
        <taxon>Bacilli</taxon>
        <taxon>Lactobacillales</taxon>
        <taxon>Lactobacillaceae</taxon>
        <taxon>Loigolactobacillus</taxon>
    </lineage>
</organism>
<dbReference type="GO" id="GO:0005886">
    <property type="term" value="C:plasma membrane"/>
    <property type="evidence" value="ECO:0007669"/>
    <property type="project" value="UniProtKB-SubCell"/>
</dbReference>
<evidence type="ECO:0000313" key="9">
    <source>
        <dbReference type="Proteomes" id="UP000051638"/>
    </source>
</evidence>
<feature type="transmembrane region" description="Helical" evidence="7">
    <location>
        <begin position="161"/>
        <end position="182"/>
    </location>
</feature>
<evidence type="ECO:0000256" key="2">
    <source>
        <dbReference type="ARBA" id="ARBA00022448"/>
    </source>
</evidence>
<dbReference type="NCBIfam" id="NF011775">
    <property type="entry name" value="PRK15238.1"/>
    <property type="match status" value="1"/>
</dbReference>
<keyword evidence="5 7" id="KW-1133">Transmembrane helix</keyword>
<dbReference type="Proteomes" id="UP000051638">
    <property type="component" value="Unassembled WGS sequence"/>
</dbReference>
<feature type="transmembrane region" description="Helical" evidence="7">
    <location>
        <begin position="208"/>
        <end position="226"/>
    </location>
</feature>
<feature type="transmembrane region" description="Helical" evidence="7">
    <location>
        <begin position="399"/>
        <end position="418"/>
    </location>
</feature>
<dbReference type="GO" id="GO:0022857">
    <property type="term" value="F:transmembrane transporter activity"/>
    <property type="evidence" value="ECO:0007669"/>
    <property type="project" value="InterPro"/>
</dbReference>
<evidence type="ECO:0000256" key="4">
    <source>
        <dbReference type="ARBA" id="ARBA00022692"/>
    </source>
</evidence>
<keyword evidence="6 7" id="KW-0472">Membrane</keyword>
<feature type="transmembrane region" description="Helical" evidence="7">
    <location>
        <begin position="314"/>
        <end position="336"/>
    </location>
</feature>
<feature type="transmembrane region" description="Helical" evidence="7">
    <location>
        <begin position="247"/>
        <end position="267"/>
    </location>
</feature>
<dbReference type="Gene3D" id="1.20.1740.10">
    <property type="entry name" value="Amino acid/polyamine transporter I"/>
    <property type="match status" value="1"/>
</dbReference>
<feature type="transmembrane region" description="Helical" evidence="7">
    <location>
        <begin position="464"/>
        <end position="486"/>
    </location>
</feature>
<comment type="subcellular location">
    <subcellularLocation>
        <location evidence="1">Cell membrane</location>
        <topology evidence="1">Multi-pass membrane protein</topology>
    </subcellularLocation>
</comment>
<comment type="caution">
    <text evidence="8">The sequence shown here is derived from an EMBL/GenBank/DDBJ whole genome shotgun (WGS) entry which is preliminary data.</text>
</comment>
<dbReference type="RefSeq" id="WP_057873695.1">
    <property type="nucleotide sequence ID" value="NZ_AYYI01000027.1"/>
</dbReference>
<evidence type="ECO:0000256" key="5">
    <source>
        <dbReference type="ARBA" id="ARBA00022989"/>
    </source>
</evidence>
<dbReference type="PATRIC" id="fig|1423796.3.peg.1087"/>
<evidence type="ECO:0000256" key="1">
    <source>
        <dbReference type="ARBA" id="ARBA00004651"/>
    </source>
</evidence>
<feature type="transmembrane region" description="Helical" evidence="7">
    <location>
        <begin position="7"/>
        <end position="32"/>
    </location>
</feature>
<evidence type="ECO:0000256" key="6">
    <source>
        <dbReference type="ARBA" id="ARBA00023136"/>
    </source>
</evidence>
<keyword evidence="4 7" id="KW-0812">Transmembrane</keyword>
<evidence type="ECO:0000256" key="7">
    <source>
        <dbReference type="SAM" id="Phobius"/>
    </source>
</evidence>
<dbReference type="InterPro" id="IPR002293">
    <property type="entry name" value="AA/rel_permease1"/>
</dbReference>
<proteinExistence type="predicted"/>
<feature type="transmembrane region" description="Helical" evidence="7">
    <location>
        <begin position="368"/>
        <end position="387"/>
    </location>
</feature>
<feature type="transmembrane region" description="Helical" evidence="7">
    <location>
        <begin position="127"/>
        <end position="149"/>
    </location>
</feature>
<feature type="transmembrane region" description="Helical" evidence="7">
    <location>
        <begin position="38"/>
        <end position="62"/>
    </location>
</feature>
<feature type="transmembrane region" description="Helical" evidence="7">
    <location>
        <begin position="83"/>
        <end position="107"/>
    </location>
</feature>
<accession>A0A0R2D9Z1</accession>
<dbReference type="AlphaFoldDB" id="A0A0R2D9Z1"/>
<reference evidence="8 9" key="1">
    <citation type="journal article" date="2015" name="Genome Announc.">
        <title>Expanding the biotechnology potential of lactobacilli through comparative genomics of 213 strains and associated genera.</title>
        <authorList>
            <person name="Sun Z."/>
            <person name="Harris H.M."/>
            <person name="McCann A."/>
            <person name="Guo C."/>
            <person name="Argimon S."/>
            <person name="Zhang W."/>
            <person name="Yang X."/>
            <person name="Jeffery I.B."/>
            <person name="Cooney J.C."/>
            <person name="Kagawa T.F."/>
            <person name="Liu W."/>
            <person name="Song Y."/>
            <person name="Salvetti E."/>
            <person name="Wrobel A."/>
            <person name="Rasinkangas P."/>
            <person name="Parkhill J."/>
            <person name="Rea M.C."/>
            <person name="O'Sullivan O."/>
            <person name="Ritari J."/>
            <person name="Douillard F.P."/>
            <person name="Paul Ross R."/>
            <person name="Yang R."/>
            <person name="Briner A.E."/>
            <person name="Felis G.E."/>
            <person name="de Vos W.M."/>
            <person name="Barrangou R."/>
            <person name="Klaenhammer T.R."/>
            <person name="Caufield P.W."/>
            <person name="Cui Y."/>
            <person name="Zhang H."/>
            <person name="O'Toole P.W."/>
        </authorList>
    </citation>
    <scope>NUCLEOTIDE SEQUENCE [LARGE SCALE GENOMIC DNA]</scope>
    <source>
        <strain evidence="8 9">DSM 20253</strain>
    </source>
</reference>
<keyword evidence="9" id="KW-1185">Reference proteome</keyword>
<name>A0A0R2D9Z1_9LACO</name>
<dbReference type="STRING" id="1423796.FC24_GL001063"/>
<evidence type="ECO:0000313" key="8">
    <source>
        <dbReference type="EMBL" id="KRM98724.1"/>
    </source>
</evidence>
<dbReference type="PIRSF" id="PIRSF006060">
    <property type="entry name" value="AA_transporter"/>
    <property type="match status" value="1"/>
</dbReference>
<dbReference type="OrthoDB" id="92719at2"/>
<protein>
    <submittedName>
        <fullName evidence="8">Inner membrane transporter YjeM</fullName>
    </submittedName>
</protein>
<evidence type="ECO:0000256" key="3">
    <source>
        <dbReference type="ARBA" id="ARBA00022475"/>
    </source>
</evidence>
<feature type="transmembrane region" description="Helical" evidence="7">
    <location>
        <begin position="438"/>
        <end position="457"/>
    </location>
</feature>